<dbReference type="EMBL" id="JALAZD010000002">
    <property type="protein sequence ID" value="MCI0128347.1"/>
    <property type="molecule type" value="Genomic_DNA"/>
</dbReference>
<dbReference type="CDD" id="cd00038">
    <property type="entry name" value="CAP_ED"/>
    <property type="match status" value="1"/>
</dbReference>
<dbReference type="InterPro" id="IPR014710">
    <property type="entry name" value="RmlC-like_jellyroll"/>
</dbReference>
<sequence>MQLDDAATILAHAEFFEICDHDQRRLLAFASERRRFDANAVVYKAGDVPDGAHVLISGHLRSASEEGGKPHDLSGEGTLVGAMALVIAKPRPVTITALVASETLFVPRHAFLKLATQYPDLAARAADHIRRELTGYLGALAPLKGRIRKDQI</sequence>
<protein>
    <submittedName>
        <fullName evidence="2">Cyclic nucleotide-binding domain-containing protein</fullName>
    </submittedName>
</protein>
<feature type="domain" description="Cyclic nucleotide-binding" evidence="1">
    <location>
        <begin position="15"/>
        <end position="132"/>
    </location>
</feature>
<dbReference type="Gene3D" id="2.60.120.10">
    <property type="entry name" value="Jelly Rolls"/>
    <property type="match status" value="1"/>
</dbReference>
<organism evidence="2 3">
    <name type="scientific">Paradevosia shaoguanensis</name>
    <dbReference type="NCBI Taxonomy" id="1335043"/>
    <lineage>
        <taxon>Bacteria</taxon>
        <taxon>Pseudomonadati</taxon>
        <taxon>Pseudomonadota</taxon>
        <taxon>Alphaproteobacteria</taxon>
        <taxon>Hyphomicrobiales</taxon>
        <taxon>Devosiaceae</taxon>
        <taxon>Paradevosia</taxon>
    </lineage>
</organism>
<evidence type="ECO:0000313" key="3">
    <source>
        <dbReference type="Proteomes" id="UP001156140"/>
    </source>
</evidence>
<dbReference type="PROSITE" id="PS50042">
    <property type="entry name" value="CNMP_BINDING_3"/>
    <property type="match status" value="1"/>
</dbReference>
<evidence type="ECO:0000259" key="1">
    <source>
        <dbReference type="PROSITE" id="PS50042"/>
    </source>
</evidence>
<comment type="caution">
    <text evidence="2">The sequence shown here is derived from an EMBL/GenBank/DDBJ whole genome shotgun (WGS) entry which is preliminary data.</text>
</comment>
<evidence type="ECO:0000313" key="2">
    <source>
        <dbReference type="EMBL" id="MCI0128347.1"/>
    </source>
</evidence>
<name>A0AA41QP07_9HYPH</name>
<reference evidence="2" key="1">
    <citation type="submission" date="2022-03" db="EMBL/GenBank/DDBJ databases">
        <title>The complete genome sequence of a Methyloterrigena soli.</title>
        <authorList>
            <person name="Zi Z."/>
        </authorList>
    </citation>
    <scope>NUCLEOTIDE SEQUENCE</scope>
    <source>
        <strain evidence="2">M48</strain>
    </source>
</reference>
<dbReference type="InterPro" id="IPR000595">
    <property type="entry name" value="cNMP-bd_dom"/>
</dbReference>
<dbReference type="AlphaFoldDB" id="A0AA41QP07"/>
<accession>A0AA41QP07</accession>
<dbReference type="SMART" id="SM00100">
    <property type="entry name" value="cNMP"/>
    <property type="match status" value="1"/>
</dbReference>
<dbReference type="Pfam" id="PF00027">
    <property type="entry name" value="cNMP_binding"/>
    <property type="match status" value="1"/>
</dbReference>
<dbReference type="InterPro" id="IPR018490">
    <property type="entry name" value="cNMP-bd_dom_sf"/>
</dbReference>
<dbReference type="SUPFAM" id="SSF51206">
    <property type="entry name" value="cAMP-binding domain-like"/>
    <property type="match status" value="1"/>
</dbReference>
<gene>
    <name evidence="2" type="ORF">ML536_16070</name>
</gene>
<dbReference type="Proteomes" id="UP001156140">
    <property type="component" value="Unassembled WGS sequence"/>
</dbReference>
<keyword evidence="3" id="KW-1185">Reference proteome</keyword>
<proteinExistence type="predicted"/>
<dbReference type="RefSeq" id="WP_281736541.1">
    <property type="nucleotide sequence ID" value="NZ_JAKETQ010000002.1"/>
</dbReference>